<protein>
    <submittedName>
        <fullName evidence="2">Rhodanese-like domain-containing protein</fullName>
    </submittedName>
</protein>
<dbReference type="SMART" id="SM00450">
    <property type="entry name" value="RHOD"/>
    <property type="match status" value="1"/>
</dbReference>
<evidence type="ECO:0000259" key="1">
    <source>
        <dbReference type="PROSITE" id="PS50206"/>
    </source>
</evidence>
<dbReference type="InterPro" id="IPR050229">
    <property type="entry name" value="GlpE_sulfurtransferase"/>
</dbReference>
<reference evidence="2 3" key="1">
    <citation type="submission" date="2023-01" db="EMBL/GenBank/DDBJ databases">
        <authorList>
            <person name="Lee S.H."/>
            <person name="Jung H.S."/>
            <person name="Yun J.U."/>
        </authorList>
    </citation>
    <scope>NUCLEOTIDE SEQUENCE [LARGE SCALE GENOMIC DNA]</scope>
    <source>
        <strain evidence="2 3">CBA3646</strain>
    </source>
</reference>
<sequence>MFKNITMSQFSTLDTTAIHILDVREEDEFKAGHIEGAKNAPLSRLTMLYAELDTSKAYYVICHAGVRSVQAAMFLESVGFEVVNVLEGMNGWQGPIVR</sequence>
<dbReference type="PANTHER" id="PTHR43031:SF17">
    <property type="entry name" value="SULFURTRANSFERASE YTWF-RELATED"/>
    <property type="match status" value="1"/>
</dbReference>
<dbReference type="Gene3D" id="3.40.250.10">
    <property type="entry name" value="Rhodanese-like domain"/>
    <property type="match status" value="1"/>
</dbReference>
<gene>
    <name evidence="2" type="ORF">O6R05_03545</name>
</gene>
<organism evidence="2 3">
    <name type="scientific">Peptoniphilus equinus</name>
    <dbReference type="NCBI Taxonomy" id="3016343"/>
    <lineage>
        <taxon>Bacteria</taxon>
        <taxon>Bacillati</taxon>
        <taxon>Bacillota</taxon>
        <taxon>Tissierellia</taxon>
        <taxon>Tissierellales</taxon>
        <taxon>Peptoniphilaceae</taxon>
        <taxon>Peptoniphilus</taxon>
    </lineage>
</organism>
<evidence type="ECO:0000313" key="2">
    <source>
        <dbReference type="EMBL" id="WBW50634.1"/>
    </source>
</evidence>
<feature type="domain" description="Rhodanese" evidence="1">
    <location>
        <begin position="14"/>
        <end position="98"/>
    </location>
</feature>
<dbReference type="EMBL" id="CP115667">
    <property type="protein sequence ID" value="WBW50634.1"/>
    <property type="molecule type" value="Genomic_DNA"/>
</dbReference>
<accession>A0ABY7QV26</accession>
<proteinExistence type="predicted"/>
<dbReference type="InterPro" id="IPR036873">
    <property type="entry name" value="Rhodanese-like_dom_sf"/>
</dbReference>
<dbReference type="RefSeq" id="WP_271192159.1">
    <property type="nucleotide sequence ID" value="NZ_CP115667.1"/>
</dbReference>
<dbReference type="Pfam" id="PF00581">
    <property type="entry name" value="Rhodanese"/>
    <property type="match status" value="1"/>
</dbReference>
<dbReference type="PROSITE" id="PS50206">
    <property type="entry name" value="RHODANESE_3"/>
    <property type="match status" value="1"/>
</dbReference>
<name>A0ABY7QV26_9FIRM</name>
<evidence type="ECO:0000313" key="3">
    <source>
        <dbReference type="Proteomes" id="UP001210339"/>
    </source>
</evidence>
<dbReference type="InterPro" id="IPR001763">
    <property type="entry name" value="Rhodanese-like_dom"/>
</dbReference>
<dbReference type="SUPFAM" id="SSF52821">
    <property type="entry name" value="Rhodanese/Cell cycle control phosphatase"/>
    <property type="match status" value="1"/>
</dbReference>
<keyword evidence="3" id="KW-1185">Reference proteome</keyword>
<dbReference type="PANTHER" id="PTHR43031">
    <property type="entry name" value="FAD-DEPENDENT OXIDOREDUCTASE"/>
    <property type="match status" value="1"/>
</dbReference>
<dbReference type="Proteomes" id="UP001210339">
    <property type="component" value="Chromosome"/>
</dbReference>
<dbReference type="CDD" id="cd00158">
    <property type="entry name" value="RHOD"/>
    <property type="match status" value="1"/>
</dbReference>